<keyword evidence="3" id="KW-1185">Reference proteome</keyword>
<organism evidence="2 3">
    <name type="scientific">Oharaeibacter diazotrophicus</name>
    <dbReference type="NCBI Taxonomy" id="1920512"/>
    <lineage>
        <taxon>Bacteria</taxon>
        <taxon>Pseudomonadati</taxon>
        <taxon>Pseudomonadota</taxon>
        <taxon>Alphaproteobacteria</taxon>
        <taxon>Hyphomicrobiales</taxon>
        <taxon>Pleomorphomonadaceae</taxon>
        <taxon>Oharaeibacter</taxon>
    </lineage>
</organism>
<name>A0A4R6RLM8_9HYPH</name>
<protein>
    <recommendedName>
        <fullName evidence="4">Secreted protein</fullName>
    </recommendedName>
</protein>
<evidence type="ECO:0000313" key="2">
    <source>
        <dbReference type="EMBL" id="TDP87563.1"/>
    </source>
</evidence>
<dbReference type="Proteomes" id="UP000294547">
    <property type="component" value="Unassembled WGS sequence"/>
</dbReference>
<gene>
    <name evidence="2" type="ORF">EDD54_1462</name>
</gene>
<keyword evidence="1" id="KW-0732">Signal</keyword>
<evidence type="ECO:0000313" key="3">
    <source>
        <dbReference type="Proteomes" id="UP000294547"/>
    </source>
</evidence>
<evidence type="ECO:0000256" key="1">
    <source>
        <dbReference type="SAM" id="SignalP"/>
    </source>
</evidence>
<feature type="chain" id="PRO_5020986648" description="Secreted protein" evidence="1">
    <location>
        <begin position="26"/>
        <end position="160"/>
    </location>
</feature>
<dbReference type="EMBL" id="SNXY01000006">
    <property type="protein sequence ID" value="TDP87563.1"/>
    <property type="molecule type" value="Genomic_DNA"/>
</dbReference>
<dbReference type="AlphaFoldDB" id="A0A4R6RLM8"/>
<dbReference type="RefSeq" id="WP_126535326.1">
    <property type="nucleotide sequence ID" value="NZ_BSPM01000008.1"/>
</dbReference>
<feature type="signal peptide" evidence="1">
    <location>
        <begin position="1"/>
        <end position="25"/>
    </location>
</feature>
<comment type="caution">
    <text evidence="2">The sequence shown here is derived from an EMBL/GenBank/DDBJ whole genome shotgun (WGS) entry which is preliminary data.</text>
</comment>
<sequence>MSARSLATAVALLATLAAGATPATAGVSDPGDALLGAAGVVQKTLTRGCVFSGLGLPAPCPIVLPAPPAGKVLQVLSLACEAVLPTTVKSVDVVLAAPNQPTLFVTVQRIADLGGKARYRTFDTPTLFVAAGNPTVSLAVPVVGAAGSFTCGFVGRTFAP</sequence>
<proteinExistence type="predicted"/>
<evidence type="ECO:0008006" key="4">
    <source>
        <dbReference type="Google" id="ProtNLM"/>
    </source>
</evidence>
<accession>A0A4R6RLM8</accession>
<reference evidence="2 3" key="1">
    <citation type="submission" date="2019-03" db="EMBL/GenBank/DDBJ databases">
        <title>Genomic Encyclopedia of Type Strains, Phase IV (KMG-IV): sequencing the most valuable type-strain genomes for metagenomic binning, comparative biology and taxonomic classification.</title>
        <authorList>
            <person name="Goeker M."/>
        </authorList>
    </citation>
    <scope>NUCLEOTIDE SEQUENCE [LARGE SCALE GENOMIC DNA]</scope>
    <source>
        <strain evidence="2 3">DSM 102969</strain>
    </source>
</reference>